<dbReference type="Proteomes" id="UP001246244">
    <property type="component" value="Unassembled WGS sequence"/>
</dbReference>
<sequence length="489" mass="56101">MKKLNVDIEEFKRLHAEGMTNKEIANVLGLSQDIARKIRCNLGLPSLAKGRRPVVAEVIDNDELKKLYAKGLSDKEIGSVFGVNEKTVFKNRQILGLCRWKKWNNTASNIEKFKQLHSEGLNDKKIANALNICRDTARKIRNDLGLPPQVLGRKHVDIEELKSLFAEGHTDEEIGAVFGVSAYTVYERRRDLGLYRRKQQIRFYNINMDEFKRLYSEGMSDKNISKALGVYLEMVKETRHQLGLAPNHGRLHEKKRELYDAGMSDGQIARIIIASKQSVATWRRNHELPANDPDDAITDALDAELSKPEEEPIQRDSESLFSDTEFLESLVGKAIKKKTVASGYTLKKTNVDELKKLFAEGLSDAEIGKLFGVCDRTISNRRRLLGLFRQKPRLIKRNDIDIDELKRLYCAGMSDVEIGKAIDISQSVVFRIRHHLGLASNRVRRHWEIRELYDLGLSDRKIAEILKVRRKNVTTWRQSHELPQMTLMM</sequence>
<name>A0ABU2D303_9EURY</name>
<proteinExistence type="predicted"/>
<comment type="caution">
    <text evidence="1">The sequence shown here is derived from an EMBL/GenBank/DDBJ whole genome shotgun (WGS) entry which is preliminary data.</text>
</comment>
<protein>
    <submittedName>
        <fullName evidence="1">Uncharacterized protein</fullName>
    </submittedName>
</protein>
<keyword evidence="2" id="KW-1185">Reference proteome</keyword>
<dbReference type="Gene3D" id="1.10.10.60">
    <property type="entry name" value="Homeodomain-like"/>
    <property type="match status" value="1"/>
</dbReference>
<dbReference type="RefSeq" id="WP_310576392.1">
    <property type="nucleotide sequence ID" value="NZ_JAVKPK010000046.1"/>
</dbReference>
<reference evidence="2" key="1">
    <citation type="submission" date="2023-07" db="EMBL/GenBank/DDBJ databases">
        <title>Whole-genome sequencing of a new Methanosarcina sp. Z-7115.</title>
        <authorList>
            <person name="Zhilina T.N."/>
            <person name="Merkel A.Y."/>
        </authorList>
    </citation>
    <scope>NUCLEOTIDE SEQUENCE [LARGE SCALE GENOMIC DNA]</scope>
    <source>
        <strain evidence="2">Z-7115</strain>
    </source>
</reference>
<organism evidence="1 2">
    <name type="scientific">Methanosarcina baikalica</name>
    <dbReference type="NCBI Taxonomy" id="3073890"/>
    <lineage>
        <taxon>Archaea</taxon>
        <taxon>Methanobacteriati</taxon>
        <taxon>Methanobacteriota</taxon>
        <taxon>Stenosarchaea group</taxon>
        <taxon>Methanomicrobia</taxon>
        <taxon>Methanosarcinales</taxon>
        <taxon>Methanosarcinaceae</taxon>
        <taxon>Methanosarcina</taxon>
    </lineage>
</organism>
<gene>
    <name evidence="1" type="ORF">RG963_11340</name>
</gene>
<accession>A0ABU2D303</accession>
<dbReference type="EMBL" id="JAVKPK010000046">
    <property type="protein sequence ID" value="MDR7666364.1"/>
    <property type="molecule type" value="Genomic_DNA"/>
</dbReference>
<evidence type="ECO:0000313" key="1">
    <source>
        <dbReference type="EMBL" id="MDR7666364.1"/>
    </source>
</evidence>
<evidence type="ECO:0000313" key="2">
    <source>
        <dbReference type="Proteomes" id="UP001246244"/>
    </source>
</evidence>